<dbReference type="SFLD" id="SFLDG00358">
    <property type="entry name" value="Main_(cytGST)"/>
    <property type="match status" value="1"/>
</dbReference>
<dbReference type="Pfam" id="PF02798">
    <property type="entry name" value="GST_N"/>
    <property type="match status" value="1"/>
</dbReference>
<dbReference type="EMBL" id="JARFYN010000016">
    <property type="protein sequence ID" value="MDL2406830.1"/>
    <property type="molecule type" value="Genomic_DNA"/>
</dbReference>
<evidence type="ECO:0000313" key="4">
    <source>
        <dbReference type="EMBL" id="MDL2406830.1"/>
    </source>
</evidence>
<dbReference type="InterPro" id="IPR040079">
    <property type="entry name" value="Glutathione_S-Trfase"/>
</dbReference>
<organism evidence="4 5">
    <name type="scientific">Rhizobium calliandrae</name>
    <dbReference type="NCBI Taxonomy" id="1312182"/>
    <lineage>
        <taxon>Bacteria</taxon>
        <taxon>Pseudomonadati</taxon>
        <taxon>Pseudomonadota</taxon>
        <taxon>Alphaproteobacteria</taxon>
        <taxon>Hyphomicrobiales</taxon>
        <taxon>Rhizobiaceae</taxon>
        <taxon>Rhizobium/Agrobacterium group</taxon>
        <taxon>Rhizobium</taxon>
    </lineage>
</organism>
<feature type="domain" description="GST C-terminal" evidence="3">
    <location>
        <begin position="97"/>
        <end position="210"/>
    </location>
</feature>
<comment type="caution">
    <text evidence="4">The sequence shown here is derived from an EMBL/GenBank/DDBJ whole genome shotgun (WGS) entry which is preliminary data.</text>
</comment>
<dbReference type="Proteomes" id="UP001172630">
    <property type="component" value="Unassembled WGS sequence"/>
</dbReference>
<dbReference type="PROSITE" id="PS50405">
    <property type="entry name" value="GST_CTER"/>
    <property type="match status" value="1"/>
</dbReference>
<name>A0ABT7KDX3_9HYPH</name>
<dbReference type="InterPro" id="IPR036249">
    <property type="entry name" value="Thioredoxin-like_sf"/>
</dbReference>
<dbReference type="PANTHER" id="PTHR44051">
    <property type="entry name" value="GLUTATHIONE S-TRANSFERASE-RELATED"/>
    <property type="match status" value="1"/>
</dbReference>
<dbReference type="InterPro" id="IPR004045">
    <property type="entry name" value="Glutathione_S-Trfase_N"/>
</dbReference>
<dbReference type="Pfam" id="PF00043">
    <property type="entry name" value="GST_C"/>
    <property type="match status" value="1"/>
</dbReference>
<dbReference type="InterPro" id="IPR004046">
    <property type="entry name" value="GST_C"/>
</dbReference>
<evidence type="ECO:0000313" key="5">
    <source>
        <dbReference type="Proteomes" id="UP001172630"/>
    </source>
</evidence>
<dbReference type="PANTHER" id="PTHR44051:SF8">
    <property type="entry name" value="GLUTATHIONE S-TRANSFERASE GSTA"/>
    <property type="match status" value="1"/>
</dbReference>
<comment type="similarity">
    <text evidence="1">Belongs to the GST superfamily.</text>
</comment>
<evidence type="ECO:0000259" key="2">
    <source>
        <dbReference type="PROSITE" id="PS50404"/>
    </source>
</evidence>
<gene>
    <name evidence="4" type="ORF">PY650_14405</name>
</gene>
<dbReference type="PROSITE" id="PS50404">
    <property type="entry name" value="GST_NTER"/>
    <property type="match status" value="1"/>
</dbReference>
<evidence type="ECO:0000256" key="1">
    <source>
        <dbReference type="RuleBase" id="RU003494"/>
    </source>
</evidence>
<dbReference type="SUPFAM" id="SSF52833">
    <property type="entry name" value="Thioredoxin-like"/>
    <property type="match status" value="1"/>
</dbReference>
<proteinExistence type="inferred from homology"/>
<dbReference type="InterPro" id="IPR010987">
    <property type="entry name" value="Glutathione-S-Trfase_C-like"/>
</dbReference>
<dbReference type="SUPFAM" id="SSF47616">
    <property type="entry name" value="GST C-terminal domain-like"/>
    <property type="match status" value="1"/>
</dbReference>
<protein>
    <submittedName>
        <fullName evidence="4">Glutathione S-transferase family protein</fullName>
    </submittedName>
</protein>
<dbReference type="InterPro" id="IPR036282">
    <property type="entry name" value="Glutathione-S-Trfase_C_sf"/>
</dbReference>
<reference evidence="4" key="1">
    <citation type="submission" date="2023-06" db="EMBL/GenBank/DDBJ databases">
        <title>Phylogenetic Diversity of Rhizobium strains.</title>
        <authorList>
            <person name="Moura F.T."/>
            <person name="Helene L.C.F."/>
            <person name="Hungria M."/>
        </authorList>
    </citation>
    <scope>NUCLEOTIDE SEQUENCE</scope>
    <source>
        <strain evidence="4">CCGE524</strain>
    </source>
</reference>
<evidence type="ECO:0000259" key="3">
    <source>
        <dbReference type="PROSITE" id="PS50405"/>
    </source>
</evidence>
<dbReference type="Gene3D" id="3.40.30.10">
    <property type="entry name" value="Glutaredoxin"/>
    <property type="match status" value="1"/>
</dbReference>
<dbReference type="RefSeq" id="WP_285879983.1">
    <property type="nucleotide sequence ID" value="NZ_JARFYN010000016.1"/>
</dbReference>
<dbReference type="SFLD" id="SFLDS00019">
    <property type="entry name" value="Glutathione_Transferase_(cytos"/>
    <property type="match status" value="1"/>
</dbReference>
<accession>A0ABT7KDX3</accession>
<dbReference type="Gene3D" id="1.20.1050.10">
    <property type="match status" value="1"/>
</dbReference>
<keyword evidence="5" id="KW-1185">Reference proteome</keyword>
<feature type="domain" description="GST N-terminal" evidence="2">
    <location>
        <begin position="6"/>
        <end position="92"/>
    </location>
</feature>
<sequence length="210" mass="23012">MENSAKNGIELLGAKTGNCIRAAIALEEVSATYSVRKIRLHSGEHKTAGYLDLNPSGQVPTLIDHNQGEQPLVLAQSNAIIFYAAEMQPDTILPVSDPRERARALERFFFFITDVVVPSNTAFLLERFGDAAGAAVLYQRSIAALAVAETYLGQHPYMAGDRFTVADIPAVTIISSMSSNIDWSQHSLLNRWYEQLMARPSVTAGMHAFD</sequence>